<sequence>MRKCHVKVQLVIVHGTAQQVVRHKTLHRFRLSVVLRVLRIVLPKSGHPPLVKNSQKLPNRRLIHPLEGWMLLLIIFAHHNLFFSNILCLSRFRFRMCVSPIHSTDPSL</sequence>
<evidence type="ECO:0000256" key="1">
    <source>
        <dbReference type="SAM" id="Phobius"/>
    </source>
</evidence>
<evidence type="ECO:0000313" key="2">
    <source>
        <dbReference type="EMBL" id="CCI50677.1"/>
    </source>
</evidence>
<dbReference type="InParanoid" id="A0A024GV39"/>
<accession>A0A024GV39</accession>
<comment type="caution">
    <text evidence="2">The sequence shown here is derived from an EMBL/GenBank/DDBJ whole genome shotgun (WGS) entry which is preliminary data.</text>
</comment>
<keyword evidence="3" id="KW-1185">Reference proteome</keyword>
<dbReference type="Proteomes" id="UP000053237">
    <property type="component" value="Unassembled WGS sequence"/>
</dbReference>
<name>A0A024GV39_9STRA</name>
<protein>
    <submittedName>
        <fullName evidence="2">Uncharacterized protein</fullName>
    </submittedName>
</protein>
<reference evidence="2 3" key="1">
    <citation type="submission" date="2012-05" db="EMBL/GenBank/DDBJ databases">
        <title>Recombination and specialization in a pathogen metapopulation.</title>
        <authorList>
            <person name="Gardiner A."/>
            <person name="Kemen E."/>
            <person name="Schultz-Larsen T."/>
            <person name="MacLean D."/>
            <person name="Van Oosterhout C."/>
            <person name="Jones J.D.G."/>
        </authorList>
    </citation>
    <scope>NUCLEOTIDE SEQUENCE [LARGE SCALE GENOMIC DNA]</scope>
    <source>
        <strain evidence="2 3">Ac Nc2</strain>
    </source>
</reference>
<dbReference type="EMBL" id="CAIX01000966">
    <property type="protein sequence ID" value="CCI50677.1"/>
    <property type="molecule type" value="Genomic_DNA"/>
</dbReference>
<keyword evidence="1" id="KW-0812">Transmembrane</keyword>
<proteinExistence type="predicted"/>
<keyword evidence="1" id="KW-1133">Transmembrane helix</keyword>
<evidence type="ECO:0000313" key="3">
    <source>
        <dbReference type="Proteomes" id="UP000053237"/>
    </source>
</evidence>
<gene>
    <name evidence="2" type="ORF">BN9_127900</name>
</gene>
<organism evidence="2 3">
    <name type="scientific">Albugo candida</name>
    <dbReference type="NCBI Taxonomy" id="65357"/>
    <lineage>
        <taxon>Eukaryota</taxon>
        <taxon>Sar</taxon>
        <taxon>Stramenopiles</taxon>
        <taxon>Oomycota</taxon>
        <taxon>Peronosporomycetes</taxon>
        <taxon>Albuginales</taxon>
        <taxon>Albuginaceae</taxon>
        <taxon>Albugo</taxon>
    </lineage>
</organism>
<dbReference type="AlphaFoldDB" id="A0A024GV39"/>
<keyword evidence="1" id="KW-0472">Membrane</keyword>
<feature type="transmembrane region" description="Helical" evidence="1">
    <location>
        <begin position="69"/>
        <end position="89"/>
    </location>
</feature>